<name>A6TM87_ALKMQ</name>
<proteinExistence type="predicted"/>
<accession>A6TM87</accession>
<organism evidence="1 2">
    <name type="scientific">Alkaliphilus metalliredigens (strain QYMF)</name>
    <dbReference type="NCBI Taxonomy" id="293826"/>
    <lineage>
        <taxon>Bacteria</taxon>
        <taxon>Bacillati</taxon>
        <taxon>Bacillota</taxon>
        <taxon>Clostridia</taxon>
        <taxon>Peptostreptococcales</taxon>
        <taxon>Natronincolaceae</taxon>
        <taxon>Alkaliphilus</taxon>
    </lineage>
</organism>
<dbReference type="AlphaFoldDB" id="A6TM87"/>
<keyword evidence="2" id="KW-1185">Reference proteome</keyword>
<evidence type="ECO:0000313" key="1">
    <source>
        <dbReference type="EMBL" id="ABR47305.1"/>
    </source>
</evidence>
<dbReference type="EMBL" id="CP000724">
    <property type="protein sequence ID" value="ABR47305.1"/>
    <property type="molecule type" value="Genomic_DNA"/>
</dbReference>
<reference evidence="2" key="1">
    <citation type="journal article" date="2016" name="Genome Announc.">
        <title>Complete genome sequence of Alkaliphilus metalliredigens strain QYMF, an alkaliphilic and metal-reducing bacterium isolated from borax-contaminated leachate ponds.</title>
        <authorList>
            <person name="Hwang C."/>
            <person name="Copeland A."/>
            <person name="Lucas S."/>
            <person name="Lapidus A."/>
            <person name="Barry K."/>
            <person name="Detter J.C."/>
            <person name="Glavina Del Rio T."/>
            <person name="Hammon N."/>
            <person name="Israni S."/>
            <person name="Dalin E."/>
            <person name="Tice H."/>
            <person name="Pitluck S."/>
            <person name="Chertkov O."/>
            <person name="Brettin T."/>
            <person name="Bruce D."/>
            <person name="Han C."/>
            <person name="Schmutz J."/>
            <person name="Larimer F."/>
            <person name="Land M.L."/>
            <person name="Hauser L."/>
            <person name="Kyrpides N."/>
            <person name="Mikhailova N."/>
            <person name="Ye Q."/>
            <person name="Zhou J."/>
            <person name="Richardson P."/>
            <person name="Fields M.W."/>
        </authorList>
    </citation>
    <scope>NUCLEOTIDE SEQUENCE [LARGE SCALE GENOMIC DNA]</scope>
    <source>
        <strain evidence="2">QYMF</strain>
    </source>
</reference>
<protein>
    <submittedName>
        <fullName evidence="1">Uncharacterized protein</fullName>
    </submittedName>
</protein>
<evidence type="ECO:0000313" key="2">
    <source>
        <dbReference type="Proteomes" id="UP000001572"/>
    </source>
</evidence>
<dbReference type="RefSeq" id="WP_012062347.1">
    <property type="nucleotide sequence ID" value="NC_009633.1"/>
</dbReference>
<sequence>MGDLFVVALVAGMIFFMIKRGGCCGGHDKSKENKSCCHIDNKNVKDEE</sequence>
<gene>
    <name evidence="1" type="ordered locus">Amet_1093</name>
</gene>
<dbReference type="HOGENOM" id="CLU_3148707_0_0_9"/>
<dbReference type="Proteomes" id="UP000001572">
    <property type="component" value="Chromosome"/>
</dbReference>
<dbReference type="KEGG" id="amt:Amet_1093"/>